<comment type="caution">
    <text evidence="3">The sequence shown here is derived from an EMBL/GenBank/DDBJ whole genome shotgun (WGS) entry which is preliminary data.</text>
</comment>
<sequence length="117" mass="12829">MSTQAASRQEATNRATGVREAPPPMPMRMDAERPVQAPGTETKPSLRTTEFWVYIASVVAVLAASYLVGKNAAGVDIFRAPRAWFFITILTVGYLGSRGLAKLGSNYRSEEERTARH</sequence>
<keyword evidence="2" id="KW-0472">Membrane</keyword>
<evidence type="ECO:0000313" key="3">
    <source>
        <dbReference type="EMBL" id="GAA4579371.1"/>
    </source>
</evidence>
<reference evidence="4" key="1">
    <citation type="journal article" date="2019" name="Int. J. Syst. Evol. Microbiol.">
        <title>The Global Catalogue of Microorganisms (GCM) 10K type strain sequencing project: providing services to taxonomists for standard genome sequencing and annotation.</title>
        <authorList>
            <consortium name="The Broad Institute Genomics Platform"/>
            <consortium name="The Broad Institute Genome Sequencing Center for Infectious Disease"/>
            <person name="Wu L."/>
            <person name="Ma J."/>
        </authorList>
    </citation>
    <scope>NUCLEOTIDE SEQUENCE [LARGE SCALE GENOMIC DNA]</scope>
    <source>
        <strain evidence="4">JCM 3175</strain>
    </source>
</reference>
<keyword evidence="2" id="KW-0812">Transmembrane</keyword>
<proteinExistence type="predicted"/>
<feature type="transmembrane region" description="Helical" evidence="2">
    <location>
        <begin position="51"/>
        <end position="68"/>
    </location>
</feature>
<evidence type="ECO:0000256" key="1">
    <source>
        <dbReference type="SAM" id="MobiDB-lite"/>
    </source>
</evidence>
<protein>
    <submittedName>
        <fullName evidence="3">Uncharacterized protein</fullName>
    </submittedName>
</protein>
<evidence type="ECO:0000256" key="2">
    <source>
        <dbReference type="SAM" id="Phobius"/>
    </source>
</evidence>
<dbReference type="Proteomes" id="UP001500307">
    <property type="component" value="Unassembled WGS sequence"/>
</dbReference>
<feature type="compositionally biased region" description="Polar residues" evidence="1">
    <location>
        <begin position="1"/>
        <end position="15"/>
    </location>
</feature>
<organism evidence="3 4">
    <name type="scientific">Micromonospora coerulea</name>
    <dbReference type="NCBI Taxonomy" id="47856"/>
    <lineage>
        <taxon>Bacteria</taxon>
        <taxon>Bacillati</taxon>
        <taxon>Actinomycetota</taxon>
        <taxon>Actinomycetes</taxon>
        <taxon>Micromonosporales</taxon>
        <taxon>Micromonosporaceae</taxon>
        <taxon>Micromonospora</taxon>
    </lineage>
</organism>
<dbReference type="EMBL" id="BAABGU010000048">
    <property type="protein sequence ID" value="GAA4579371.1"/>
    <property type="molecule type" value="Genomic_DNA"/>
</dbReference>
<feature type="region of interest" description="Disordered" evidence="1">
    <location>
        <begin position="1"/>
        <end position="42"/>
    </location>
</feature>
<keyword evidence="2" id="KW-1133">Transmembrane helix</keyword>
<evidence type="ECO:0000313" key="4">
    <source>
        <dbReference type="Proteomes" id="UP001500307"/>
    </source>
</evidence>
<name>A0ABP8T335_9ACTN</name>
<keyword evidence="4" id="KW-1185">Reference proteome</keyword>
<feature type="transmembrane region" description="Helical" evidence="2">
    <location>
        <begin position="83"/>
        <end position="101"/>
    </location>
</feature>
<accession>A0ABP8T335</accession>
<gene>
    <name evidence="3" type="ORF">GCM10023176_56910</name>
</gene>